<gene>
    <name evidence="1" type="primary">Contig19804.g21002</name>
    <name evidence="1" type="ORF">STYLEM_4545</name>
</gene>
<dbReference type="AlphaFoldDB" id="A0A078A079"/>
<evidence type="ECO:0000313" key="1">
    <source>
        <dbReference type="EMBL" id="CDW75555.1"/>
    </source>
</evidence>
<accession>A0A078A079</accession>
<name>A0A078A079_STYLE</name>
<sequence length="152" mass="17665">MKLFCLLYHIAKPQFTVGYFGQKYYTIVEAIDIAMSQMPLITVKCTTLNNTAKNSCNRGLLKIETISKYQNVNEECNHQLYKLTEAILLTLLYQRAYIGNQLAKFANNTKYQTMVEKNERLTQICQQQLCNEQSLAFLKLCKCMNQLKSLQR</sequence>
<keyword evidence="2" id="KW-1185">Reference proteome</keyword>
<proteinExistence type="predicted"/>
<evidence type="ECO:0000313" key="2">
    <source>
        <dbReference type="Proteomes" id="UP000039865"/>
    </source>
</evidence>
<reference evidence="1 2" key="1">
    <citation type="submission" date="2014-06" db="EMBL/GenBank/DDBJ databases">
        <authorList>
            <person name="Swart Estienne"/>
        </authorList>
    </citation>
    <scope>NUCLEOTIDE SEQUENCE [LARGE SCALE GENOMIC DNA]</scope>
    <source>
        <strain evidence="1 2">130c</strain>
    </source>
</reference>
<protein>
    <submittedName>
        <fullName evidence="1">Uncharacterized protein</fullName>
    </submittedName>
</protein>
<organism evidence="1 2">
    <name type="scientific">Stylonychia lemnae</name>
    <name type="common">Ciliate</name>
    <dbReference type="NCBI Taxonomy" id="5949"/>
    <lineage>
        <taxon>Eukaryota</taxon>
        <taxon>Sar</taxon>
        <taxon>Alveolata</taxon>
        <taxon>Ciliophora</taxon>
        <taxon>Intramacronucleata</taxon>
        <taxon>Spirotrichea</taxon>
        <taxon>Stichotrichia</taxon>
        <taxon>Sporadotrichida</taxon>
        <taxon>Oxytrichidae</taxon>
        <taxon>Stylonychinae</taxon>
        <taxon>Stylonychia</taxon>
    </lineage>
</organism>
<dbReference type="EMBL" id="CCKQ01004399">
    <property type="protein sequence ID" value="CDW75555.1"/>
    <property type="molecule type" value="Genomic_DNA"/>
</dbReference>
<dbReference type="InParanoid" id="A0A078A079"/>
<dbReference type="Proteomes" id="UP000039865">
    <property type="component" value="Unassembled WGS sequence"/>
</dbReference>